<gene>
    <name evidence="4" type="ORF">A4X03_0g938</name>
    <name evidence="3" type="ORF">JKIAZH3_G9835</name>
</gene>
<dbReference type="Pfam" id="PF14956">
    <property type="entry name" value="DUF4505"/>
    <property type="match status" value="2"/>
</dbReference>
<feature type="compositionally biased region" description="Low complexity" evidence="2">
    <location>
        <begin position="114"/>
        <end position="132"/>
    </location>
</feature>
<comment type="similarity">
    <text evidence="1">Belongs to the UPF0598 family.</text>
</comment>
<dbReference type="AlphaFoldDB" id="A0A177VHZ8"/>
<evidence type="ECO:0000313" key="5">
    <source>
        <dbReference type="Proteomes" id="UP000077671"/>
    </source>
</evidence>
<evidence type="ECO:0000256" key="1">
    <source>
        <dbReference type="ARBA" id="ARBA00006322"/>
    </source>
</evidence>
<dbReference type="PANTHER" id="PTHR31449:SF3">
    <property type="entry name" value="UPF0598 PROTEIN C8ORF82"/>
    <property type="match status" value="1"/>
</dbReference>
<evidence type="ECO:0000313" key="3">
    <source>
        <dbReference type="EMBL" id="CAD6896418.1"/>
    </source>
</evidence>
<accession>A0A177VHZ8</accession>
<dbReference type="EMBL" id="LWDD02000066">
    <property type="protein sequence ID" value="KAE8264460.1"/>
    <property type="molecule type" value="Genomic_DNA"/>
</dbReference>
<evidence type="ECO:0000256" key="2">
    <source>
        <dbReference type="SAM" id="MobiDB-lite"/>
    </source>
</evidence>
<dbReference type="EMBL" id="CAJHJG010000036">
    <property type="protein sequence ID" value="CAD6896418.1"/>
    <property type="molecule type" value="Genomic_DNA"/>
</dbReference>
<dbReference type="Proteomes" id="UP000836402">
    <property type="component" value="Unassembled WGS sequence"/>
</dbReference>
<evidence type="ECO:0000313" key="6">
    <source>
        <dbReference type="Proteomes" id="UP000836402"/>
    </source>
</evidence>
<evidence type="ECO:0000313" key="4">
    <source>
        <dbReference type="EMBL" id="KAE8264460.1"/>
    </source>
</evidence>
<sequence length="284" mass="30799">MSVHTSLSALRPASVHLRPSWIRSGCSALEGRPSARCHFFSSSSARLSTTSEGKKAKAGGSPAGASLLRSYFYHVDVHGQLFLNETEPKNLTSCFKSIPFLDFFYQRLGPNPATLSPPASSPTSSTNSKASAVQARRREFENEALRSGYPWLSPCGPEMNFVKAEASPVVFRELDDEGYLHWAGSFKMRFQPDKMVVDVETGYLYHPSPSLSPSASSTPAYGEYSLLSSSLVLTHLSSSLEYNDEGNGSDAEPAGSVEWQGKRCMLGVKPRGEPSVCVSEASVK</sequence>
<reference evidence="4" key="2">
    <citation type="journal article" date="2019" name="IMA Fungus">
        <title>Genome sequencing and comparison of five Tilletia species to identify candidate genes for the detection of regulated species infecting wheat.</title>
        <authorList>
            <person name="Nguyen H.D.T."/>
            <person name="Sultana T."/>
            <person name="Kesanakurti P."/>
            <person name="Hambleton S."/>
        </authorList>
    </citation>
    <scope>NUCLEOTIDE SEQUENCE</scope>
    <source>
        <strain evidence="4">DAOMC 238032</strain>
    </source>
</reference>
<dbReference type="Proteomes" id="UP000077671">
    <property type="component" value="Unassembled WGS sequence"/>
</dbReference>
<feature type="region of interest" description="Disordered" evidence="2">
    <location>
        <begin position="114"/>
        <end position="137"/>
    </location>
</feature>
<name>A0A177VHZ8_9BASI</name>
<organism evidence="4 5">
    <name type="scientific">Tilletia caries</name>
    <name type="common">wheat bunt fungus</name>
    <dbReference type="NCBI Taxonomy" id="13290"/>
    <lineage>
        <taxon>Eukaryota</taxon>
        <taxon>Fungi</taxon>
        <taxon>Dikarya</taxon>
        <taxon>Basidiomycota</taxon>
        <taxon>Ustilaginomycotina</taxon>
        <taxon>Exobasidiomycetes</taxon>
        <taxon>Tilletiales</taxon>
        <taxon>Tilletiaceae</taxon>
        <taxon>Tilletia</taxon>
    </lineage>
</organism>
<dbReference type="PANTHER" id="PTHR31449">
    <property type="entry name" value="UPF0598 PROTEIN C8ORF82"/>
    <property type="match status" value="1"/>
</dbReference>
<reference evidence="3" key="3">
    <citation type="submission" date="2020-10" db="EMBL/GenBank/DDBJ databases">
        <authorList>
            <person name="Sedaghatjoo S."/>
        </authorList>
    </citation>
    <scope>NUCLEOTIDE SEQUENCE</scope>
    <source>
        <strain evidence="3">AZH3</strain>
    </source>
</reference>
<dbReference type="InterPro" id="IPR028108">
    <property type="entry name" value="DUF4505"/>
</dbReference>
<comment type="caution">
    <text evidence="4">The sequence shown here is derived from an EMBL/GenBank/DDBJ whole genome shotgun (WGS) entry which is preliminary data.</text>
</comment>
<protein>
    <submittedName>
        <fullName evidence="4">Uncharacterized protein</fullName>
    </submittedName>
</protein>
<reference evidence="4" key="1">
    <citation type="submission" date="2016-04" db="EMBL/GenBank/DDBJ databases">
        <authorList>
            <person name="Nguyen H.D."/>
            <person name="Kesanakurti P."/>
            <person name="Cullis J."/>
            <person name="Levesque C.A."/>
            <person name="Hambleton S."/>
        </authorList>
    </citation>
    <scope>NUCLEOTIDE SEQUENCE</scope>
    <source>
        <strain evidence="4">DAOMC 238032</strain>
    </source>
</reference>
<keyword evidence="6" id="KW-1185">Reference proteome</keyword>
<proteinExistence type="inferred from homology"/>